<keyword evidence="1 6" id="KW-0812">Transmembrane</keyword>
<dbReference type="InterPro" id="IPR004090">
    <property type="entry name" value="Chemotax_Me-accpt_rcpt"/>
</dbReference>
<gene>
    <name evidence="9" type="ORF">GCM10009682_07550</name>
</gene>
<dbReference type="PANTHER" id="PTHR32089">
    <property type="entry name" value="METHYL-ACCEPTING CHEMOTAXIS PROTEIN MCPB"/>
    <property type="match status" value="1"/>
</dbReference>
<dbReference type="InterPro" id="IPR003660">
    <property type="entry name" value="HAMP_dom"/>
</dbReference>
<evidence type="ECO:0000256" key="3">
    <source>
        <dbReference type="ARBA" id="ARBA00023224"/>
    </source>
</evidence>
<dbReference type="InterPro" id="IPR004089">
    <property type="entry name" value="MCPsignal_dom"/>
</dbReference>
<dbReference type="RefSeq" id="WP_344126242.1">
    <property type="nucleotide sequence ID" value="NZ_BAAALT010000014.1"/>
</dbReference>
<feature type="transmembrane region" description="Helical" evidence="6">
    <location>
        <begin position="50"/>
        <end position="70"/>
    </location>
</feature>
<dbReference type="InterPro" id="IPR024478">
    <property type="entry name" value="HlyB_4HB_MCP"/>
</dbReference>
<keyword evidence="10" id="KW-1185">Reference proteome</keyword>
<dbReference type="Pfam" id="PF00015">
    <property type="entry name" value="MCPsignal"/>
    <property type="match status" value="1"/>
</dbReference>
<feature type="domain" description="HAMP" evidence="8">
    <location>
        <begin position="255"/>
        <end position="307"/>
    </location>
</feature>
<keyword evidence="6" id="KW-0472">Membrane</keyword>
<evidence type="ECO:0000313" key="10">
    <source>
        <dbReference type="Proteomes" id="UP001500218"/>
    </source>
</evidence>
<dbReference type="Proteomes" id="UP001500218">
    <property type="component" value="Unassembled WGS sequence"/>
</dbReference>
<feature type="domain" description="Methyl-accepting transducer" evidence="7">
    <location>
        <begin position="312"/>
        <end position="541"/>
    </location>
</feature>
<feature type="transmembrane region" description="Helical" evidence="6">
    <location>
        <begin position="231"/>
        <end position="253"/>
    </location>
</feature>
<comment type="similarity">
    <text evidence="4">Belongs to the methyl-accepting chemotaxis (MCP) protein family.</text>
</comment>
<dbReference type="PANTHER" id="PTHR32089:SF112">
    <property type="entry name" value="LYSOZYME-LIKE PROTEIN-RELATED"/>
    <property type="match status" value="1"/>
</dbReference>
<organism evidence="9 10">
    <name type="scientific">Luedemannella flava</name>
    <dbReference type="NCBI Taxonomy" id="349316"/>
    <lineage>
        <taxon>Bacteria</taxon>
        <taxon>Bacillati</taxon>
        <taxon>Actinomycetota</taxon>
        <taxon>Actinomycetes</taxon>
        <taxon>Micromonosporales</taxon>
        <taxon>Micromonosporaceae</taxon>
        <taxon>Luedemannella</taxon>
    </lineage>
</organism>
<evidence type="ECO:0000256" key="6">
    <source>
        <dbReference type="SAM" id="Phobius"/>
    </source>
</evidence>
<dbReference type="PROSITE" id="PS50111">
    <property type="entry name" value="CHEMOTAXIS_TRANSDUC_2"/>
    <property type="match status" value="1"/>
</dbReference>
<sequence length="570" mass="59774">MSSEKRGLRLPSGLPGLGGSAVRKGASALRGVSNLRGISKLSQLSIGRRLGLGFLAVVVVMLGVAGVGVVRVQQLADKLSTINDVNAVKVQYALVFKSSVQNRSIGLRDVVLAQSTIHAEPFVEQIEASDLNYAKTAKKMSDLFDKPGMANDRERAALDQIASVERTTIQSINDVIKMRRSSQPERAYDMLINEARPQFVSWLAAIDSFVDLENELNDQASADARAIANGFLTTMLLMGGLAAAIAFTISWLITRSITRPLADAVTVLGAVEEGDLTQRIQVRSADEVGRMAVSVNTALTSIGSVMSGFARSISGLNSASERLTAVSEQIATGAERSSAEADRVAAAAGDVSANVQSVAAGSEEMGASIREIAHNAQEATLVGARAREVVDNTTTTIAELGESSRMIGDVVKVISSIAKQTNLLALNATIEAARAGDAGKGFAVVATEVKDLAQETAKATEDISQRVDAIQAGTAGAVSAIADVADVISRMNDYQMTIASAVEEQTATTAEMNRSVVDGATGSEQIARSIDGVAAIAKATTESVGESRQAVDELSEISAELRSLVTQFRF</sequence>
<evidence type="ECO:0000313" key="9">
    <source>
        <dbReference type="EMBL" id="GAA1787971.1"/>
    </source>
</evidence>
<dbReference type="PROSITE" id="PS50885">
    <property type="entry name" value="HAMP"/>
    <property type="match status" value="1"/>
</dbReference>
<dbReference type="SMART" id="SM00304">
    <property type="entry name" value="HAMP"/>
    <property type="match status" value="1"/>
</dbReference>
<dbReference type="InterPro" id="IPR047347">
    <property type="entry name" value="YvaQ-like_sensor"/>
</dbReference>
<protein>
    <submittedName>
        <fullName evidence="9">Methyl-accepting chemotaxis protein</fullName>
    </submittedName>
</protein>
<evidence type="ECO:0000259" key="8">
    <source>
        <dbReference type="PROSITE" id="PS50885"/>
    </source>
</evidence>
<name>A0ABN2LJE3_9ACTN</name>
<evidence type="ECO:0000256" key="2">
    <source>
        <dbReference type="ARBA" id="ARBA00022989"/>
    </source>
</evidence>
<evidence type="ECO:0000256" key="4">
    <source>
        <dbReference type="ARBA" id="ARBA00029447"/>
    </source>
</evidence>
<evidence type="ECO:0000259" key="7">
    <source>
        <dbReference type="PROSITE" id="PS50111"/>
    </source>
</evidence>
<dbReference type="PRINTS" id="PR00260">
    <property type="entry name" value="CHEMTRNSDUCR"/>
</dbReference>
<dbReference type="EMBL" id="BAAALT010000014">
    <property type="protein sequence ID" value="GAA1787971.1"/>
    <property type="molecule type" value="Genomic_DNA"/>
</dbReference>
<dbReference type="Pfam" id="PF00672">
    <property type="entry name" value="HAMP"/>
    <property type="match status" value="1"/>
</dbReference>
<reference evidence="9 10" key="1">
    <citation type="journal article" date="2019" name="Int. J. Syst. Evol. Microbiol.">
        <title>The Global Catalogue of Microorganisms (GCM) 10K type strain sequencing project: providing services to taxonomists for standard genome sequencing and annotation.</title>
        <authorList>
            <consortium name="The Broad Institute Genomics Platform"/>
            <consortium name="The Broad Institute Genome Sequencing Center for Infectious Disease"/>
            <person name="Wu L."/>
            <person name="Ma J."/>
        </authorList>
    </citation>
    <scope>NUCLEOTIDE SEQUENCE [LARGE SCALE GENOMIC DNA]</scope>
    <source>
        <strain evidence="9 10">JCM 13250</strain>
    </source>
</reference>
<accession>A0ABN2LJE3</accession>
<dbReference type="SUPFAM" id="SSF58104">
    <property type="entry name" value="Methyl-accepting chemotaxis protein (MCP) signaling domain"/>
    <property type="match status" value="1"/>
</dbReference>
<keyword evidence="3 5" id="KW-0807">Transducer</keyword>
<evidence type="ECO:0000256" key="1">
    <source>
        <dbReference type="ARBA" id="ARBA00022692"/>
    </source>
</evidence>
<dbReference type="Gene3D" id="1.10.287.950">
    <property type="entry name" value="Methyl-accepting chemotaxis protein"/>
    <property type="match status" value="1"/>
</dbReference>
<dbReference type="Pfam" id="PF12729">
    <property type="entry name" value="4HB_MCP_1"/>
    <property type="match status" value="1"/>
</dbReference>
<comment type="caution">
    <text evidence="9">The sequence shown here is derived from an EMBL/GenBank/DDBJ whole genome shotgun (WGS) entry which is preliminary data.</text>
</comment>
<proteinExistence type="inferred from homology"/>
<evidence type="ECO:0000256" key="5">
    <source>
        <dbReference type="PROSITE-ProRule" id="PRU00284"/>
    </source>
</evidence>
<dbReference type="SMART" id="SM00283">
    <property type="entry name" value="MA"/>
    <property type="match status" value="1"/>
</dbReference>
<dbReference type="CDD" id="cd19411">
    <property type="entry name" value="MCP2201-like_sensor"/>
    <property type="match status" value="1"/>
</dbReference>
<keyword evidence="2 6" id="KW-1133">Transmembrane helix</keyword>
<dbReference type="CDD" id="cd06225">
    <property type="entry name" value="HAMP"/>
    <property type="match status" value="1"/>
</dbReference>